<sequence length="174" mass="18553">MTMQTGIVEAVSTKDVSTKFGTKPTFSMKVNGTWIKCGFKNPNVAVGYEVEFDGVSGTYGVETKSVTILRKADAPTPSGATTAPAVAAPKAAYGGYKEKVFPIPALHGDRAIVRQNALARATDLYIAARGGKPFELEPSTLDLVVNLARKFEAYTAGDIDMLEAMEETTSEQLP</sequence>
<gene>
    <name evidence="1" type="ORF">UFOVP135_60</name>
</gene>
<organism evidence="1">
    <name type="scientific">uncultured Caudovirales phage</name>
    <dbReference type="NCBI Taxonomy" id="2100421"/>
    <lineage>
        <taxon>Viruses</taxon>
        <taxon>Duplodnaviria</taxon>
        <taxon>Heunggongvirae</taxon>
        <taxon>Uroviricota</taxon>
        <taxon>Caudoviricetes</taxon>
        <taxon>Peduoviridae</taxon>
        <taxon>Maltschvirus</taxon>
        <taxon>Maltschvirus maltsch</taxon>
    </lineage>
</organism>
<evidence type="ECO:0000313" key="1">
    <source>
        <dbReference type="EMBL" id="CAB4131980.1"/>
    </source>
</evidence>
<name>A0A6J5LGA0_9CAUD</name>
<proteinExistence type="predicted"/>
<dbReference type="EMBL" id="LR796254">
    <property type="protein sequence ID" value="CAB4131980.1"/>
    <property type="molecule type" value="Genomic_DNA"/>
</dbReference>
<accession>A0A6J5LGA0</accession>
<protein>
    <submittedName>
        <fullName evidence="1">Uncharacterized protein</fullName>
    </submittedName>
</protein>
<reference evidence="1" key="1">
    <citation type="submission" date="2020-04" db="EMBL/GenBank/DDBJ databases">
        <authorList>
            <person name="Chiriac C."/>
            <person name="Salcher M."/>
            <person name="Ghai R."/>
            <person name="Kavagutti S V."/>
        </authorList>
    </citation>
    <scope>NUCLEOTIDE SEQUENCE</scope>
</reference>